<dbReference type="GO" id="GO:0005524">
    <property type="term" value="F:ATP binding"/>
    <property type="evidence" value="ECO:0007669"/>
    <property type="project" value="UniProtKB-KW"/>
</dbReference>
<evidence type="ECO:0000256" key="1">
    <source>
        <dbReference type="ARBA" id="ARBA00022737"/>
    </source>
</evidence>
<accession>A0A6G1MEF8</accession>
<comment type="caution">
    <text evidence="6">The sequence shown here is derived from an EMBL/GenBank/DDBJ whole genome shotgun (WGS) entry which is preliminary data.</text>
</comment>
<feature type="region of interest" description="Disordered" evidence="4">
    <location>
        <begin position="1"/>
        <end position="25"/>
    </location>
</feature>
<reference evidence="9 10" key="1">
    <citation type="submission" date="2019-06" db="EMBL/GenBank/DDBJ databases">
        <authorList>
            <person name="Palmer J.M."/>
        </authorList>
    </citation>
    <scope>NUCLEOTIDE SEQUENCE [LARGE SCALE GENOMIC DNA]</scope>
    <source>
        <strain evidence="7 9">TWF106</strain>
        <strain evidence="8 11">TWF191</strain>
        <strain evidence="6 10">TWF788</strain>
    </source>
</reference>
<sequence>MSGPKTPSRNTANLNSPSKGSSPTHISQLLTIRPPISQAVSGKTVRRVTLHPSIYNLLSLSVTSPQHNNLVELKVDDSTSSVIAVAWSGSQGGDPKCIQIPTSVGDDLRDLAREAQVNLDFSEKSKSKVEVKKYLGLIGNVATVEIEDFQQQISAGDSEGWRYYLEHYLIDVRYISEGMIFSCDYKGTSVSLRVKSVSPSERPFGGYGSPVNALEGRLGGLSIKETRVYEFDKLSIVAFKGLQDGPAPSTPRPKAVVPTTPRKSGISKEKPQEVPREVKSFPVTKSSSIGGLERQLEILRTHIASSLLHFKRFTRSNLTPPLGILLYGPPGTGKTMLLRSIATEAGANNFIIDSSLIGKFLGESEASIRKIFAEAKKSVDGKNRSIIFIDEIDAFAPKRGGTDTTSDSRLVTTLLTEMDALAAVSEDDGEKDSSRVIVIAATNRPNGIDPALRRPGRFDLEIEIPIPDAKSRLEILKLLLKDVETEFDKSIDAGHITSWANRAHGFVGADLETVVKKAATRSVHRSLKQKEQGTSLFPGFFLDDVEASESSLSISAEDFETALKETKPSAIKDIVLELPETKWTDIGGQKDVKQKLKEAVEWPLRHPEVFQRLGGQPRKGLLLYGPPGCSKTLTAKALATEAGLNFIAVKGPELLNKYVGESERAVRELFRKARAASPSIVFFDEVDALGLNREGEGNSGGGGNSTGVLTALLNEMDGIEELGNVMILAATNKPEVIDPALLRPGRLDYILYVGPPDLESRTEILSIKFRKMKLGEDVDIQVLAGKTDGYSGADLIKICDEAVLAAMREDLGIDSVKWRHFEEALRGVKSVITMEMIRRYEGWTVGGVKKF</sequence>
<dbReference type="GO" id="GO:0016887">
    <property type="term" value="F:ATP hydrolysis activity"/>
    <property type="evidence" value="ECO:0007669"/>
    <property type="project" value="InterPro"/>
</dbReference>
<dbReference type="SUPFAM" id="SSF52540">
    <property type="entry name" value="P-loop containing nucleoside triphosphate hydrolases"/>
    <property type="match status" value="2"/>
</dbReference>
<dbReference type="InterPro" id="IPR003960">
    <property type="entry name" value="ATPase_AAA_CS"/>
</dbReference>
<dbReference type="EMBL" id="WIPF01000002">
    <property type="protein sequence ID" value="KAF3231824.1"/>
    <property type="molecule type" value="Genomic_DNA"/>
</dbReference>
<dbReference type="InterPro" id="IPR027417">
    <property type="entry name" value="P-loop_NTPase"/>
</dbReference>
<dbReference type="Pfam" id="PF00004">
    <property type="entry name" value="AAA"/>
    <property type="match status" value="2"/>
</dbReference>
<evidence type="ECO:0000256" key="4">
    <source>
        <dbReference type="SAM" id="MobiDB-lite"/>
    </source>
</evidence>
<dbReference type="CDD" id="cd19511">
    <property type="entry name" value="RecA-like_CDC48_r2-like"/>
    <property type="match status" value="1"/>
</dbReference>
<dbReference type="EMBL" id="WIWS01000019">
    <property type="protein sequence ID" value="KAF3224422.1"/>
    <property type="molecule type" value="Genomic_DNA"/>
</dbReference>
<dbReference type="Proteomes" id="UP000483672">
    <property type="component" value="Unassembled WGS sequence"/>
</dbReference>
<gene>
    <name evidence="6" type="primary">AFG2</name>
    <name evidence="7" type="ORF">TWF106_003887</name>
    <name evidence="8" type="ORF">TWF191_003803</name>
    <name evidence="6" type="ORF">TWF788_000053</name>
</gene>
<keyword evidence="1" id="KW-0677">Repeat</keyword>
<dbReference type="SMART" id="SM00382">
    <property type="entry name" value="AAA"/>
    <property type="match status" value="2"/>
</dbReference>
<dbReference type="FunFam" id="1.10.8.60:FF:000178">
    <property type="entry name" value="CDC48/VCP homolog, AAA superfamily"/>
    <property type="match status" value="1"/>
</dbReference>
<evidence type="ECO:0000313" key="9">
    <source>
        <dbReference type="Proteomes" id="UP000472727"/>
    </source>
</evidence>
<feature type="compositionally biased region" description="Basic and acidic residues" evidence="4">
    <location>
        <begin position="266"/>
        <end position="278"/>
    </location>
</feature>
<dbReference type="InterPro" id="IPR003593">
    <property type="entry name" value="AAA+_ATPase"/>
</dbReference>
<dbReference type="AlphaFoldDB" id="A0A6G1MEF8"/>
<dbReference type="InterPro" id="IPR041569">
    <property type="entry name" value="AAA_lid_3"/>
</dbReference>
<evidence type="ECO:0000313" key="8">
    <source>
        <dbReference type="EMBL" id="KAF3231824.1"/>
    </source>
</evidence>
<dbReference type="Gene3D" id="1.10.8.60">
    <property type="match status" value="2"/>
</dbReference>
<proteinExistence type="predicted"/>
<name>A0A6G1MEF8_ORBOL</name>
<dbReference type="PANTHER" id="PTHR23077:SF27">
    <property type="entry name" value="ATPASE FAMILY GENE 2 PROTEIN HOMOLOG A"/>
    <property type="match status" value="1"/>
</dbReference>
<dbReference type="InterPro" id="IPR003959">
    <property type="entry name" value="ATPase_AAA_core"/>
</dbReference>
<evidence type="ECO:0000313" key="7">
    <source>
        <dbReference type="EMBL" id="KAF3224422.1"/>
    </source>
</evidence>
<organism evidence="6 10">
    <name type="scientific">Orbilia oligospora</name>
    <name type="common">Nematode-trapping fungus</name>
    <name type="synonym">Arthrobotrys oligospora</name>
    <dbReference type="NCBI Taxonomy" id="2813651"/>
    <lineage>
        <taxon>Eukaryota</taxon>
        <taxon>Fungi</taxon>
        <taxon>Dikarya</taxon>
        <taxon>Ascomycota</taxon>
        <taxon>Pezizomycotina</taxon>
        <taxon>Orbiliomycetes</taxon>
        <taxon>Orbiliales</taxon>
        <taxon>Orbiliaceae</taxon>
        <taxon>Orbilia</taxon>
    </lineage>
</organism>
<feature type="region of interest" description="Disordered" evidence="4">
    <location>
        <begin position="245"/>
        <end position="278"/>
    </location>
</feature>
<evidence type="ECO:0000313" key="10">
    <source>
        <dbReference type="Proteomes" id="UP000479691"/>
    </source>
</evidence>
<dbReference type="FunFam" id="3.40.50.300:FF:000018">
    <property type="entry name" value="Cell division control 48"/>
    <property type="match status" value="1"/>
</dbReference>
<dbReference type="GO" id="GO:0005737">
    <property type="term" value="C:cytoplasm"/>
    <property type="evidence" value="ECO:0007669"/>
    <property type="project" value="TreeGrafter"/>
</dbReference>
<dbReference type="EMBL" id="JAABOE010000001">
    <property type="protein sequence ID" value="KAF3192439.1"/>
    <property type="molecule type" value="Genomic_DNA"/>
</dbReference>
<dbReference type="Proteomes" id="UP000479691">
    <property type="component" value="Unassembled WGS sequence"/>
</dbReference>
<keyword evidence="3" id="KW-0067">ATP-binding</keyword>
<dbReference type="FunFam" id="3.40.50.300:FF:000012">
    <property type="entry name" value="Transitional endoplasmic reticulum ATPase"/>
    <property type="match status" value="1"/>
</dbReference>
<protein>
    <submittedName>
        <fullName evidence="6">AAA+-type ATPase</fullName>
    </submittedName>
</protein>
<dbReference type="PROSITE" id="PS00674">
    <property type="entry name" value="AAA"/>
    <property type="match status" value="2"/>
</dbReference>
<keyword evidence="2" id="KW-0547">Nucleotide-binding</keyword>
<feature type="domain" description="AAA+ ATPase" evidence="5">
    <location>
        <begin position="617"/>
        <end position="757"/>
    </location>
</feature>
<dbReference type="Gene3D" id="3.40.50.300">
    <property type="entry name" value="P-loop containing nucleotide triphosphate hydrolases"/>
    <property type="match status" value="2"/>
</dbReference>
<evidence type="ECO:0000313" key="11">
    <source>
        <dbReference type="Proteomes" id="UP000483672"/>
    </source>
</evidence>
<evidence type="ECO:0000259" key="5">
    <source>
        <dbReference type="SMART" id="SM00382"/>
    </source>
</evidence>
<evidence type="ECO:0000256" key="2">
    <source>
        <dbReference type="ARBA" id="ARBA00022741"/>
    </source>
</evidence>
<dbReference type="Pfam" id="PF17862">
    <property type="entry name" value="AAA_lid_3"/>
    <property type="match status" value="2"/>
</dbReference>
<evidence type="ECO:0000313" key="6">
    <source>
        <dbReference type="EMBL" id="KAF3192439.1"/>
    </source>
</evidence>
<dbReference type="PANTHER" id="PTHR23077">
    <property type="entry name" value="AAA-FAMILY ATPASE"/>
    <property type="match status" value="1"/>
</dbReference>
<dbReference type="Proteomes" id="UP000472727">
    <property type="component" value="Unassembled WGS sequence"/>
</dbReference>
<evidence type="ECO:0000256" key="3">
    <source>
        <dbReference type="ARBA" id="ARBA00022840"/>
    </source>
</evidence>
<dbReference type="InterPro" id="IPR050168">
    <property type="entry name" value="AAA_ATPase_domain"/>
</dbReference>
<feature type="domain" description="AAA+ ATPase" evidence="5">
    <location>
        <begin position="320"/>
        <end position="468"/>
    </location>
</feature>